<organism evidence="8 9">
    <name type="scientific">Coilia grayii</name>
    <name type="common">Gray's grenadier anchovy</name>
    <dbReference type="NCBI Taxonomy" id="363190"/>
    <lineage>
        <taxon>Eukaryota</taxon>
        <taxon>Metazoa</taxon>
        <taxon>Chordata</taxon>
        <taxon>Craniata</taxon>
        <taxon>Vertebrata</taxon>
        <taxon>Euteleostomi</taxon>
        <taxon>Actinopterygii</taxon>
        <taxon>Neopterygii</taxon>
        <taxon>Teleostei</taxon>
        <taxon>Clupei</taxon>
        <taxon>Clupeiformes</taxon>
        <taxon>Clupeoidei</taxon>
        <taxon>Engraulidae</taxon>
        <taxon>Coilinae</taxon>
        <taxon>Coilia</taxon>
    </lineage>
</organism>
<comment type="similarity">
    <text evidence="3">Belongs to the MHC class I family.</text>
</comment>
<dbReference type="Pfam" id="PF00129">
    <property type="entry name" value="MHC_I"/>
    <property type="match status" value="1"/>
</dbReference>
<feature type="compositionally biased region" description="Basic and acidic residues" evidence="4">
    <location>
        <begin position="352"/>
        <end position="384"/>
    </location>
</feature>
<dbReference type="PROSITE" id="PS50835">
    <property type="entry name" value="IG_LIKE"/>
    <property type="match status" value="1"/>
</dbReference>
<dbReference type="FunFam" id="3.30.500.10:FF:000005">
    <property type="entry name" value="MHC class I antigen ZKA transcript variant 1"/>
    <property type="match status" value="1"/>
</dbReference>
<dbReference type="PANTHER" id="PTHR16675">
    <property type="entry name" value="MHC CLASS I-RELATED"/>
    <property type="match status" value="1"/>
</dbReference>
<feature type="chain" id="PRO_5044758189" description="Ig-like domain-containing protein" evidence="6">
    <location>
        <begin position="19"/>
        <end position="436"/>
    </location>
</feature>
<keyword evidence="1" id="KW-0325">Glycoprotein</keyword>
<dbReference type="EMBL" id="JBHFQA010000021">
    <property type="protein sequence ID" value="KAL2079892.1"/>
    <property type="molecule type" value="Genomic_DNA"/>
</dbReference>
<dbReference type="InterPro" id="IPR007110">
    <property type="entry name" value="Ig-like_dom"/>
</dbReference>
<keyword evidence="9" id="KW-1185">Reference proteome</keyword>
<dbReference type="Proteomes" id="UP001591681">
    <property type="component" value="Unassembled WGS sequence"/>
</dbReference>
<evidence type="ECO:0000256" key="1">
    <source>
        <dbReference type="ARBA" id="ARBA00023180"/>
    </source>
</evidence>
<keyword evidence="5" id="KW-0472">Membrane</keyword>
<comment type="caution">
    <text evidence="8">The sequence shown here is derived from an EMBL/GenBank/DDBJ whole genome shotgun (WGS) entry which is preliminary data.</text>
</comment>
<dbReference type="Gene3D" id="2.60.40.10">
    <property type="entry name" value="Immunoglobulins"/>
    <property type="match status" value="1"/>
</dbReference>
<dbReference type="SUPFAM" id="SSF48726">
    <property type="entry name" value="Immunoglobulin"/>
    <property type="match status" value="1"/>
</dbReference>
<keyword evidence="6" id="KW-0732">Signal</keyword>
<dbReference type="InterPro" id="IPR050208">
    <property type="entry name" value="MHC_class-I_related"/>
</dbReference>
<evidence type="ECO:0000256" key="4">
    <source>
        <dbReference type="SAM" id="MobiDB-lite"/>
    </source>
</evidence>
<keyword evidence="5" id="KW-0812">Transmembrane</keyword>
<evidence type="ECO:0000256" key="3">
    <source>
        <dbReference type="RuleBase" id="RU004439"/>
    </source>
</evidence>
<dbReference type="PROSITE" id="PS00290">
    <property type="entry name" value="IG_MHC"/>
    <property type="match status" value="1"/>
</dbReference>
<feature type="compositionally biased region" description="Polar residues" evidence="4">
    <location>
        <begin position="416"/>
        <end position="426"/>
    </location>
</feature>
<dbReference type="PRINTS" id="PR01638">
    <property type="entry name" value="MHCCLASSI"/>
</dbReference>
<evidence type="ECO:0000313" key="9">
    <source>
        <dbReference type="Proteomes" id="UP001591681"/>
    </source>
</evidence>
<accession>A0ABD1IY79</accession>
<dbReference type="InterPro" id="IPR036179">
    <property type="entry name" value="Ig-like_dom_sf"/>
</dbReference>
<feature type="domain" description="Ig-like" evidence="7">
    <location>
        <begin position="216"/>
        <end position="303"/>
    </location>
</feature>
<feature type="compositionally biased region" description="Polar residues" evidence="4">
    <location>
        <begin position="389"/>
        <end position="398"/>
    </location>
</feature>
<reference evidence="8 9" key="1">
    <citation type="submission" date="2024-09" db="EMBL/GenBank/DDBJ databases">
        <title>A chromosome-level genome assembly of Gray's grenadier anchovy, Coilia grayii.</title>
        <authorList>
            <person name="Fu Z."/>
        </authorList>
    </citation>
    <scope>NUCLEOTIDE SEQUENCE [LARGE SCALE GENOMIC DNA]</scope>
    <source>
        <strain evidence="8">G4</strain>
        <tissue evidence="8">Muscle</tissue>
    </source>
</reference>
<keyword evidence="5" id="KW-1133">Transmembrane helix</keyword>
<dbReference type="InterPro" id="IPR011162">
    <property type="entry name" value="MHC_I/II-like_Ag-recog"/>
</dbReference>
<protein>
    <recommendedName>
        <fullName evidence="7">Ig-like domain-containing protein</fullName>
    </recommendedName>
</protein>
<feature type="region of interest" description="Disordered" evidence="4">
    <location>
        <begin position="352"/>
        <end position="436"/>
    </location>
</feature>
<gene>
    <name evidence="8" type="ORF">ACEWY4_023685</name>
</gene>
<dbReference type="PANTHER" id="PTHR16675:SF193">
    <property type="entry name" value="LOC571647 PROTEIN-RELATED"/>
    <property type="match status" value="1"/>
</dbReference>
<dbReference type="AlphaFoldDB" id="A0ABD1IY79"/>
<dbReference type="InterPro" id="IPR037055">
    <property type="entry name" value="MHC_I-like_Ag-recog_sf"/>
</dbReference>
<evidence type="ECO:0000259" key="7">
    <source>
        <dbReference type="PROSITE" id="PS50835"/>
    </source>
</evidence>
<dbReference type="Gene3D" id="3.30.500.10">
    <property type="entry name" value="MHC class I-like antigen recognition-like"/>
    <property type="match status" value="1"/>
</dbReference>
<dbReference type="InterPro" id="IPR013783">
    <property type="entry name" value="Ig-like_fold"/>
</dbReference>
<dbReference type="InterPro" id="IPR003597">
    <property type="entry name" value="Ig_C1-set"/>
</dbReference>
<dbReference type="InterPro" id="IPR011161">
    <property type="entry name" value="MHC_I-like_Ag-recog"/>
</dbReference>
<evidence type="ECO:0000256" key="6">
    <source>
        <dbReference type="SAM" id="SignalP"/>
    </source>
</evidence>
<proteinExistence type="inferred from homology"/>
<feature type="transmembrane region" description="Helical" evidence="5">
    <location>
        <begin position="322"/>
        <end position="344"/>
    </location>
</feature>
<dbReference type="SMART" id="SM00407">
    <property type="entry name" value="IGc1"/>
    <property type="match status" value="1"/>
</dbReference>
<dbReference type="InterPro" id="IPR003006">
    <property type="entry name" value="Ig/MHC_CS"/>
</dbReference>
<sequence length="436" mass="48912">MGFVAIFTACVILSACLANKVEPERHSLYYVYTALSKAVSSPGIFEFTAMGLLDDRKIDYYNSVDKKKIPEQKWMKEKLSPDYWEKGTQSRKSKEQWFKVNVNILMERMRHNGSDIHSLMWRHGCEANKMPDGSLQFVRGVDEYSYDGMDFLSFDDNSMQWVAPVSAAVQTKRKWDGVPILNQYTKGYLEKECVEWLDKFQRYGDIELAESLKSYPPKVHLFAKNGRPSGEYTLTCMATGFYPKDIKMSILKNDWPEKDGHEADVLPNGDGTHQLRVTVEAKKAEIHMYKCEVMHRTLGKPIVVDWISAGVFADGESSPSGVIGGVVAGLLLIVAGVAVCVVVIGKKKGWFGKRDSDEDSGKGSEEIYEHLKREPVTKEPKGSPEEQEPLTTVTVYMTQQGEGRRDGDEDSGQGSTPSESPQGSNEELQEANEKTA</sequence>
<keyword evidence="2" id="KW-0393">Immunoglobulin domain</keyword>
<evidence type="ECO:0000313" key="8">
    <source>
        <dbReference type="EMBL" id="KAL2079892.1"/>
    </source>
</evidence>
<dbReference type="Pfam" id="PF07654">
    <property type="entry name" value="C1-set"/>
    <property type="match status" value="1"/>
</dbReference>
<evidence type="ECO:0000256" key="5">
    <source>
        <dbReference type="SAM" id="Phobius"/>
    </source>
</evidence>
<evidence type="ECO:0000256" key="2">
    <source>
        <dbReference type="ARBA" id="ARBA00023319"/>
    </source>
</evidence>
<name>A0ABD1IY79_9TELE</name>
<dbReference type="SUPFAM" id="SSF54452">
    <property type="entry name" value="MHC antigen-recognition domain"/>
    <property type="match status" value="1"/>
</dbReference>
<feature type="signal peptide" evidence="6">
    <location>
        <begin position="1"/>
        <end position="18"/>
    </location>
</feature>
<dbReference type="InterPro" id="IPR001039">
    <property type="entry name" value="MHC_I_a_a1/a2"/>
</dbReference>